<evidence type="ECO:0000256" key="6">
    <source>
        <dbReference type="PIRNR" id="PIRNR002756"/>
    </source>
</evidence>
<dbReference type="GO" id="GO:0035435">
    <property type="term" value="P:phosphate ion transmembrane transport"/>
    <property type="evidence" value="ECO:0007669"/>
    <property type="project" value="InterPro"/>
</dbReference>
<comment type="caution">
    <text evidence="8">The sequence shown here is derived from an EMBL/GenBank/DDBJ whole genome shotgun (WGS) entry which is preliminary data.</text>
</comment>
<protein>
    <recommendedName>
        <fullName evidence="6">Phosphate-binding protein</fullName>
    </recommendedName>
</protein>
<proteinExistence type="inferred from homology"/>
<gene>
    <name evidence="8" type="primary">pstS1</name>
    <name evidence="8" type="ORF">TISLANDTSLP1_05470</name>
</gene>
<evidence type="ECO:0000256" key="3">
    <source>
        <dbReference type="ARBA" id="ARBA00011529"/>
    </source>
</evidence>
<name>A0A9W6GCU9_9BACT</name>
<dbReference type="CDD" id="cd13565">
    <property type="entry name" value="PBP2_PstS"/>
    <property type="match status" value="1"/>
</dbReference>
<evidence type="ECO:0000256" key="2">
    <source>
        <dbReference type="ARBA" id="ARBA00008725"/>
    </source>
</evidence>
<organism evidence="8 9">
    <name type="scientific">Thermodesulfovibrio yellowstonii</name>
    <dbReference type="NCBI Taxonomy" id="28262"/>
    <lineage>
        <taxon>Bacteria</taxon>
        <taxon>Pseudomonadati</taxon>
        <taxon>Nitrospirota</taxon>
        <taxon>Thermodesulfovibrionia</taxon>
        <taxon>Thermodesulfovibrionales</taxon>
        <taxon>Thermodesulfovibrionaceae</taxon>
        <taxon>Thermodesulfovibrio</taxon>
    </lineage>
</organism>
<feature type="domain" description="PBP" evidence="7">
    <location>
        <begin position="31"/>
        <end position="311"/>
    </location>
</feature>
<keyword evidence="4 6" id="KW-0813">Transport</keyword>
<evidence type="ECO:0000256" key="4">
    <source>
        <dbReference type="ARBA" id="ARBA00022448"/>
    </source>
</evidence>
<keyword evidence="9" id="KW-1185">Reference proteome</keyword>
<dbReference type="PANTHER" id="PTHR42996">
    <property type="entry name" value="PHOSPHATE-BINDING PROTEIN PSTS"/>
    <property type="match status" value="1"/>
</dbReference>
<dbReference type="NCBIfam" id="NF008171">
    <property type="entry name" value="PRK10918.1"/>
    <property type="match status" value="1"/>
</dbReference>
<dbReference type="InterPro" id="IPR005673">
    <property type="entry name" value="ABC_phos-bd_PstS"/>
</dbReference>
<dbReference type="Proteomes" id="UP001144297">
    <property type="component" value="Unassembled WGS sequence"/>
</dbReference>
<comment type="function">
    <text evidence="1">Part of the ABC transporter complex PstSACB involved in phosphate import.</text>
</comment>
<evidence type="ECO:0000313" key="9">
    <source>
        <dbReference type="Proteomes" id="UP001144297"/>
    </source>
</evidence>
<dbReference type="PANTHER" id="PTHR42996:SF1">
    <property type="entry name" value="PHOSPHATE-BINDING PROTEIN PSTS"/>
    <property type="match status" value="1"/>
</dbReference>
<comment type="similarity">
    <text evidence="2 6">Belongs to the PstS family.</text>
</comment>
<evidence type="ECO:0000313" key="8">
    <source>
        <dbReference type="EMBL" id="GLI52854.1"/>
    </source>
</evidence>
<evidence type="ECO:0000256" key="1">
    <source>
        <dbReference type="ARBA" id="ARBA00002841"/>
    </source>
</evidence>
<dbReference type="EMBL" id="BSDX01000001">
    <property type="protein sequence ID" value="GLI52854.1"/>
    <property type="molecule type" value="Genomic_DNA"/>
</dbReference>
<dbReference type="AlphaFoldDB" id="A0A9W6GCU9"/>
<dbReference type="PIRSF" id="PIRSF002756">
    <property type="entry name" value="PstS"/>
    <property type="match status" value="1"/>
</dbReference>
<evidence type="ECO:0000259" key="7">
    <source>
        <dbReference type="Pfam" id="PF12849"/>
    </source>
</evidence>
<comment type="subunit">
    <text evidence="3">The complex is composed of two ATP-binding proteins (PstB), two transmembrane proteins (PstC and PstA) and a solute-binding protein (PstS).</text>
</comment>
<keyword evidence="5 6" id="KW-0592">Phosphate transport</keyword>
<dbReference type="InterPro" id="IPR024370">
    <property type="entry name" value="PBP_domain"/>
</dbReference>
<dbReference type="InterPro" id="IPR050962">
    <property type="entry name" value="Phosphate-bind_PstS"/>
</dbReference>
<dbReference type="SUPFAM" id="SSF53850">
    <property type="entry name" value="Periplasmic binding protein-like II"/>
    <property type="match status" value="1"/>
</dbReference>
<reference evidence="8" key="1">
    <citation type="submission" date="2022-12" db="EMBL/GenBank/DDBJ databases">
        <title>Reference genome sequencing for broad-spectrum identification of bacterial and archaeal isolates by mass spectrometry.</title>
        <authorList>
            <person name="Sekiguchi Y."/>
            <person name="Tourlousse D.M."/>
        </authorList>
    </citation>
    <scope>NUCLEOTIDE SEQUENCE</scope>
    <source>
        <strain evidence="8">TSL-P1</strain>
    </source>
</reference>
<dbReference type="GO" id="GO:0042301">
    <property type="term" value="F:phosphate ion binding"/>
    <property type="evidence" value="ECO:0007669"/>
    <property type="project" value="InterPro"/>
</dbReference>
<dbReference type="NCBIfam" id="TIGR00975">
    <property type="entry name" value="3a0107s03"/>
    <property type="match status" value="1"/>
</dbReference>
<evidence type="ECO:0000256" key="5">
    <source>
        <dbReference type="ARBA" id="ARBA00022592"/>
    </source>
</evidence>
<sequence length="343" mass="37717">MKCLKSLTLSKFFIVIAVMFILLSFSISSSAQMLNGAGASFPYPLYSSWAAAYHKETGIQINYQSIGSGGGIRQITERTVHFGASDLPLKPEELEKAGLIQFPAAIGGVVPIINVPEIKGKKITLDGITLAEIFLGEITKWNDPKIKALNPKINLPDQPITVVHRSDGSGTTSIFTHYLSSVSKKWADQVGYGTSVNWKTGLGGKGNEGVANYVKRTPYSIGYVEFAYAVQNKLDTAKMKNSTGQIVEPNFESFAEAAASAQLEAKNHFYAWMTNAPGKKAWPITGATYILLAREKNNVNKSVIKFFDWAFKNGDNTAKKLDYVPLPQNVKNKIRTYWGLYIK</sequence>
<accession>A0A9W6GCU9</accession>
<dbReference type="Gene3D" id="3.40.190.10">
    <property type="entry name" value="Periplasmic binding protein-like II"/>
    <property type="match status" value="2"/>
</dbReference>
<dbReference type="Pfam" id="PF12849">
    <property type="entry name" value="PBP_like_2"/>
    <property type="match status" value="1"/>
</dbReference>
<dbReference type="GO" id="GO:0043190">
    <property type="term" value="C:ATP-binding cassette (ABC) transporter complex"/>
    <property type="evidence" value="ECO:0007669"/>
    <property type="project" value="InterPro"/>
</dbReference>